<feature type="compositionally biased region" description="Basic and acidic residues" evidence="4">
    <location>
        <begin position="219"/>
        <end position="231"/>
    </location>
</feature>
<name>A0A0F7U453_NEOCL</name>
<feature type="region of interest" description="Disordered" evidence="4">
    <location>
        <begin position="1784"/>
        <end position="1846"/>
    </location>
</feature>
<feature type="compositionally biased region" description="Basic and acidic residues" evidence="4">
    <location>
        <begin position="1786"/>
        <end position="1798"/>
    </location>
</feature>
<dbReference type="PANTHER" id="PTHR18921:SF2">
    <property type="entry name" value="THYROID RECEPTOR-INTERACTING PROTEIN 11"/>
    <property type="match status" value="1"/>
</dbReference>
<feature type="compositionally biased region" description="Basic and acidic residues" evidence="4">
    <location>
        <begin position="279"/>
        <end position="297"/>
    </location>
</feature>
<feature type="compositionally biased region" description="Polar residues" evidence="4">
    <location>
        <begin position="1130"/>
        <end position="1139"/>
    </location>
</feature>
<dbReference type="GO" id="GO:0005794">
    <property type="term" value="C:Golgi apparatus"/>
    <property type="evidence" value="ECO:0007669"/>
    <property type="project" value="UniProtKB-SubCell"/>
</dbReference>
<feature type="compositionally biased region" description="Low complexity" evidence="4">
    <location>
        <begin position="852"/>
        <end position="866"/>
    </location>
</feature>
<dbReference type="GO" id="GO:0031267">
    <property type="term" value="F:small GTPase binding"/>
    <property type="evidence" value="ECO:0007669"/>
    <property type="project" value="TreeGrafter"/>
</dbReference>
<gene>
    <name evidence="6" type="ORF">BN1204_004520</name>
</gene>
<dbReference type="GO" id="GO:0006888">
    <property type="term" value="P:endoplasmic reticulum to Golgi vesicle-mediated transport"/>
    <property type="evidence" value="ECO:0007669"/>
    <property type="project" value="TreeGrafter"/>
</dbReference>
<feature type="compositionally biased region" description="Acidic residues" evidence="4">
    <location>
        <begin position="379"/>
        <end position="388"/>
    </location>
</feature>
<evidence type="ECO:0008006" key="7">
    <source>
        <dbReference type="Google" id="ProtNLM"/>
    </source>
</evidence>
<feature type="region of interest" description="Disordered" evidence="4">
    <location>
        <begin position="693"/>
        <end position="775"/>
    </location>
</feature>
<feature type="compositionally biased region" description="Basic and acidic residues" evidence="4">
    <location>
        <begin position="1062"/>
        <end position="1073"/>
    </location>
</feature>
<feature type="compositionally biased region" description="Basic and acidic residues" evidence="4">
    <location>
        <begin position="938"/>
        <end position="1020"/>
    </location>
</feature>
<feature type="compositionally biased region" description="Low complexity" evidence="4">
    <location>
        <begin position="44"/>
        <end position="56"/>
    </location>
</feature>
<feature type="compositionally biased region" description="Basic and acidic residues" evidence="4">
    <location>
        <begin position="307"/>
        <end position="329"/>
    </location>
</feature>
<keyword evidence="2" id="KW-0333">Golgi apparatus</keyword>
<protein>
    <recommendedName>
        <fullName evidence="7">Transmembrane protein</fullName>
    </recommendedName>
</protein>
<feature type="compositionally biased region" description="Acidic residues" evidence="4">
    <location>
        <begin position="10"/>
        <end position="20"/>
    </location>
</feature>
<keyword evidence="5" id="KW-1133">Transmembrane helix</keyword>
<feature type="compositionally biased region" description="Basic and acidic residues" evidence="4">
    <location>
        <begin position="1100"/>
        <end position="1116"/>
    </location>
</feature>
<reference evidence="6" key="1">
    <citation type="journal article" date="2015" name="PLoS ONE">
        <title>Comprehensive Evaluation of Toxoplasma gondii VEG and Neospora caninum LIV Genomes with Tachyzoite Stage Transcriptome and Proteome Defines Novel Transcript Features.</title>
        <authorList>
            <person name="Ramaprasad A."/>
            <person name="Mourier T."/>
            <person name="Naeem R."/>
            <person name="Malas T.B."/>
            <person name="Moussa E."/>
            <person name="Panigrahi A."/>
            <person name="Vermont S.J."/>
            <person name="Otto T.D."/>
            <person name="Wastling J."/>
            <person name="Pain A."/>
        </authorList>
    </citation>
    <scope>NUCLEOTIDE SEQUENCE</scope>
    <source>
        <strain evidence="6">Liverpool</strain>
    </source>
</reference>
<evidence type="ECO:0000256" key="3">
    <source>
        <dbReference type="ARBA" id="ARBA00023054"/>
    </source>
</evidence>
<feature type="transmembrane region" description="Helical" evidence="5">
    <location>
        <begin position="1918"/>
        <end position="1937"/>
    </location>
</feature>
<organism evidence="6">
    <name type="scientific">Neospora caninum (strain Liverpool)</name>
    <dbReference type="NCBI Taxonomy" id="572307"/>
    <lineage>
        <taxon>Eukaryota</taxon>
        <taxon>Sar</taxon>
        <taxon>Alveolata</taxon>
        <taxon>Apicomplexa</taxon>
        <taxon>Conoidasida</taxon>
        <taxon>Coccidia</taxon>
        <taxon>Eucoccidiorida</taxon>
        <taxon>Eimeriorina</taxon>
        <taxon>Sarcocystidae</taxon>
        <taxon>Neospora</taxon>
    </lineage>
</organism>
<evidence type="ECO:0000256" key="2">
    <source>
        <dbReference type="ARBA" id="ARBA00023034"/>
    </source>
</evidence>
<feature type="compositionally biased region" description="Basic and acidic residues" evidence="4">
    <location>
        <begin position="239"/>
        <end position="248"/>
    </location>
</feature>
<feature type="compositionally biased region" description="Polar residues" evidence="4">
    <location>
        <begin position="635"/>
        <end position="659"/>
    </location>
</feature>
<dbReference type="GO" id="GO:0007030">
    <property type="term" value="P:Golgi organization"/>
    <property type="evidence" value="ECO:0007669"/>
    <property type="project" value="TreeGrafter"/>
</dbReference>
<feature type="compositionally biased region" description="Basic and acidic residues" evidence="4">
    <location>
        <begin position="606"/>
        <end position="625"/>
    </location>
</feature>
<feature type="region of interest" description="Disordered" evidence="4">
    <location>
        <begin position="1718"/>
        <end position="1743"/>
    </location>
</feature>
<evidence type="ECO:0000256" key="1">
    <source>
        <dbReference type="ARBA" id="ARBA00004555"/>
    </source>
</evidence>
<feature type="compositionally biased region" description="Basic and acidic residues" evidence="4">
    <location>
        <begin position="1476"/>
        <end position="1493"/>
    </location>
</feature>
<keyword evidence="5" id="KW-0812">Transmembrane</keyword>
<feature type="compositionally biased region" description="Low complexity" evidence="4">
    <location>
        <begin position="475"/>
        <end position="505"/>
    </location>
</feature>
<feature type="compositionally biased region" description="Basic and acidic residues" evidence="4">
    <location>
        <begin position="901"/>
        <end position="912"/>
    </location>
</feature>
<feature type="compositionally biased region" description="Basic and acidic residues" evidence="4">
    <location>
        <begin position="709"/>
        <end position="718"/>
    </location>
</feature>
<sequence length="1971" mass="213684">MDIFRQVDDFLMEEEDETDDPLPLFPQMKAPAAPEPPSPPPGPSLASSAQSDASSPVSPPQSSPSSASLSEEKGFRFGRLAAGAASSWLGVQGRSDDGEPQTQKNSWMNFSVSAVTEHLYGGKETENAEPSQSWMNLGGVTAVAERVAAAASRAAPAAAANAAPVASEGMKWGMGVLKDTFSSLQKELLSVEEPEEGTERTEGEDGAVEASAGFGEQTEGDREGTERERRQISGSLFLRKSDEQDRGDSPVSRSSHAAVEAATAAAARAAAALSARFGRLRDHEDRDGQDAEERQEKEDETEEEKEREEGKQQGRLEGRLEGRESDERAWQTGDHVSRGDPTSAAVQGFCFEESVGDGQRLEGREKKDREDGCQPPSAWDDDFTLSDEEACKGSWPSAGLAGEDRVDQETEGKAERERHRDSGPNAERQDARGCQLETGEDVGDASTPQGAEATLAGPRGPFDEEPEGDGGGSNPHLLPSPVSSLHTSSLHTSPLHTSSLPTSSLFRDRGAESVSVPSKSVSSASQPVGLSSPAHAPVSCLSCPVPSSDASSLRSSDASPSSGPSLSQPLSAVSRTVSSPFCAPPCGLDCGDTGVWRSQGETQEEAEWREQEAQRDGRREGDSFRSWEALDSVHVTPSSHGVPTGETSSNARSQHSPADSASPFDGSFTSTTLSQPLAPLSASRYDAFFTQTEAASASPAGPSASGSRDPSEQVKEDCEQSLSHPDSVASPDLSVPSCSFPVSDASSGLPSLVSAPLSGAPGSLPLSSGVSSLPDRCVGSPRDEALCLAASPRVERLLGDSQLAEKALHELEGCAESVASPRGLSTAPPVSLKALLPANNSPDSGVCTAEFPAGSGRPSSRGASSDDAQERQPEGGRTPVGAAAQLSPVSSGWSALGVNGSRDETLGEREKNGFAPRGALEERAEERRESTPGSLDSGDERSSARTREREASVEKDGEGERRDSGSLADVLERERETDWTGDAIRLETELEERASQELESEDKTGNGSRGDCDKLGDSEGRFNPPDPSLPSGPSTSSTGEEDAARQDVLLRSAVAAVVTTGENERDLASRRNSESSASRGGGSPLQTQDRKPSGSVAGWKPEEKVSRTGGAFRDDSNACGSKIESDHPQSEASSGQPTPSMYVRLQRQIQQKEAYAAELESRLEAKETEVESLRVALEREKKENEEAREREQQRERDREKLGLQREVEAQLESVKRLEEELARLRAKEAEWIAEVDKRDATIVAQRRREQELSEEVRKREEALVLQEAQVQHFREETERERLAAEKRKEEREIEADREFSNRLQALLEEETKNLKQQLEVEAQLHERKCREYEEELRAKTAELETVASRGAALAAAFDKERTDLVQQLVAAREKREEEDSRFQKAQAQLGELQASLDMRTKSLEEEQERRQALERTLATREMEADEASLALHEATERIAELSTQASEARDAQAQLRACVERLQREAELQAETDAAASERKREEEERSTQTEALHARVLEAEREASKLRAALAEGEAKHACELEELRRERRLEEERLSRQLLAASSTAEWRKAQDEWRAEKTEIERERDAAVAAHDTTKGELHQLSQQYAALASELVNKQKEVDALKVSSRRGSALSAAHSSGVSTADRPVRGDEENEEIPETRMRREEDEQHHLAQLLAANVENSRLQRELQALQEEVKEMKDERVNMQEALKKVEEQKGKAETAIASLKAELEAATAAPSALSAQSSLSHGRQLAETEAPDGRRWEEEVAYWQGQIAEKDKKIALLTSERNALSYRLQMKTVGGEAEKKKPAKEKPSKSAQFAGEREREKGTASSASSGEPGTARDLEAGEGGAEEEGVAGGLRASLRTREERGGSLMAAARRAGRAARHVKLYARAIWGDLRSGVGTPWRAKSWQPVDRPFKDFSRVLADSGAHRLAFYLYFVLLHVLFFFRIFFPLGAAAPCPGRVSPEGQAVFDAALGPSLTPLPPS</sequence>
<feature type="region of interest" description="Disordered" evidence="4">
    <location>
        <begin position="1609"/>
        <end position="1645"/>
    </location>
</feature>
<feature type="region of interest" description="Disordered" evidence="4">
    <location>
        <begin position="87"/>
        <end position="106"/>
    </location>
</feature>
<dbReference type="EMBL" id="LN714475">
    <property type="protein sequence ID" value="CEL64563.1"/>
    <property type="molecule type" value="Genomic_DNA"/>
</dbReference>
<feature type="region of interest" description="Disordered" evidence="4">
    <location>
        <begin position="187"/>
        <end position="578"/>
    </location>
</feature>
<feature type="region of interest" description="Disordered" evidence="4">
    <location>
        <begin position="1176"/>
        <end position="1201"/>
    </location>
</feature>
<feature type="compositionally biased region" description="Basic and acidic residues" evidence="4">
    <location>
        <begin position="919"/>
        <end position="930"/>
    </location>
</feature>
<keyword evidence="5" id="KW-0472">Membrane</keyword>
<feature type="compositionally biased region" description="Low complexity" evidence="4">
    <location>
        <begin position="513"/>
        <end position="528"/>
    </location>
</feature>
<feature type="compositionally biased region" description="Low complexity" evidence="4">
    <location>
        <begin position="21"/>
        <end position="32"/>
    </location>
</feature>
<feature type="compositionally biased region" description="Low complexity" evidence="4">
    <location>
        <begin position="537"/>
        <end position="572"/>
    </location>
</feature>
<feature type="region of interest" description="Disordered" evidence="4">
    <location>
        <begin position="592"/>
        <end position="673"/>
    </location>
</feature>
<feature type="compositionally biased region" description="Pro residues" evidence="4">
    <location>
        <begin position="33"/>
        <end position="43"/>
    </location>
</feature>
<feature type="region of interest" description="Disordered" evidence="4">
    <location>
        <begin position="817"/>
        <end position="1143"/>
    </location>
</feature>
<keyword evidence="3" id="KW-0175">Coiled coil</keyword>
<feature type="compositionally biased region" description="Low complexity" evidence="4">
    <location>
        <begin position="257"/>
        <end position="275"/>
    </location>
</feature>
<feature type="compositionally biased region" description="Low complexity" evidence="4">
    <location>
        <begin position="754"/>
        <end position="774"/>
    </location>
</feature>
<evidence type="ECO:0000313" key="6">
    <source>
        <dbReference type="EMBL" id="CEL64563.1"/>
    </source>
</evidence>
<proteinExistence type="predicted"/>
<comment type="subcellular location">
    <subcellularLocation>
        <location evidence="1">Golgi apparatus</location>
    </subcellularLocation>
</comment>
<feature type="compositionally biased region" description="Basic and acidic residues" evidence="4">
    <location>
        <begin position="359"/>
        <end position="372"/>
    </location>
</feature>
<dbReference type="PANTHER" id="PTHR18921">
    <property type="entry name" value="MYOSIN HEAVY CHAIN - RELATED"/>
    <property type="match status" value="1"/>
</dbReference>
<feature type="region of interest" description="Disordered" evidence="4">
    <location>
        <begin position="1469"/>
        <end position="1493"/>
    </location>
</feature>
<feature type="compositionally biased region" description="Basic and acidic residues" evidence="4">
    <location>
        <begin position="402"/>
        <end position="431"/>
    </location>
</feature>
<feature type="compositionally biased region" description="Low complexity" evidence="4">
    <location>
        <begin position="694"/>
        <end position="707"/>
    </location>
</feature>
<feature type="compositionally biased region" description="Low complexity" evidence="4">
    <location>
        <begin position="1718"/>
        <end position="1730"/>
    </location>
</feature>
<evidence type="ECO:0000256" key="5">
    <source>
        <dbReference type="SAM" id="Phobius"/>
    </source>
</evidence>
<feature type="region of interest" description="Disordered" evidence="4">
    <location>
        <begin position="1"/>
        <end position="71"/>
    </location>
</feature>
<accession>A0A0F7U453</accession>
<evidence type="ECO:0000256" key="4">
    <source>
        <dbReference type="SAM" id="MobiDB-lite"/>
    </source>
</evidence>